<sequence>MTERVLTEALAEAAAQPAAMAQVVEQRAEAISRAAFGALAVTAFAETSAQPLPTPHLSTLWAETLAEPAPPLHAAALLVEVLRRDTAAAAMVAEAMEAFGETPWPEAPRGVFAFRHDWAEPLIERLQWATGVVRLASGNEARQGLRRVPRRFLTYHVGHGRASDALVADWLADHLGRLAWWPLPQHMARLTTAAHRGALALAVTPVEAAGFTHASARPYLEHDGLHWPADRRFALLMAPDGWQALALAEVEPERLWLTEPLARAVPAGATVAPLVEGVALEPAEFAQWVPGLDAGSVTAQVAFEPLPIDGLLDDPWLDGLPVWPDGNWRDDPSVTAQGVLTRQDLSPADAWVRRDDPWPTSTFQRRFLAAGREDIARWRARLYRAQGRLGACWLPDGLAPVLRVQAEAEVEAGYLRVNAEAGAAFWHRSAAALILHPDGTRQAVLTGALHRDEGGVLVLRSGLDAAVPAGSRVLRLARCRLDHDAVDLYWHSPTLVEMPLTLRRLPEPRGNDLITYTPS</sequence>
<accession>A0A4R6UAY7</accession>
<protein>
    <submittedName>
        <fullName evidence="1">Uncharacterized protein</fullName>
    </submittedName>
</protein>
<dbReference type="AlphaFoldDB" id="A0A4R6UAY7"/>
<dbReference type="OrthoDB" id="6059031at2"/>
<proteinExistence type="predicted"/>
<evidence type="ECO:0000313" key="1">
    <source>
        <dbReference type="EMBL" id="TDQ43788.1"/>
    </source>
</evidence>
<organism evidence="1 2">
    <name type="scientific">Tepidicella xavieri</name>
    <dbReference type="NCBI Taxonomy" id="360241"/>
    <lineage>
        <taxon>Bacteria</taxon>
        <taxon>Pseudomonadati</taxon>
        <taxon>Pseudomonadota</taxon>
        <taxon>Betaproteobacteria</taxon>
        <taxon>Burkholderiales</taxon>
        <taxon>Tepidicella</taxon>
    </lineage>
</organism>
<reference evidence="1 2" key="1">
    <citation type="submission" date="2019-03" db="EMBL/GenBank/DDBJ databases">
        <title>Genomic Encyclopedia of Type Strains, Phase IV (KMG-IV): sequencing the most valuable type-strain genomes for metagenomic binning, comparative biology and taxonomic classification.</title>
        <authorList>
            <person name="Goeker M."/>
        </authorList>
    </citation>
    <scope>NUCLEOTIDE SEQUENCE [LARGE SCALE GENOMIC DNA]</scope>
    <source>
        <strain evidence="1 2">DSM 19605</strain>
    </source>
</reference>
<name>A0A4R6UAY7_9BURK</name>
<comment type="caution">
    <text evidence="1">The sequence shown here is derived from an EMBL/GenBank/DDBJ whole genome shotgun (WGS) entry which is preliminary data.</text>
</comment>
<dbReference type="Proteomes" id="UP000295510">
    <property type="component" value="Unassembled WGS sequence"/>
</dbReference>
<keyword evidence="2" id="KW-1185">Reference proteome</keyword>
<dbReference type="EMBL" id="SNYL01000005">
    <property type="protein sequence ID" value="TDQ43788.1"/>
    <property type="molecule type" value="Genomic_DNA"/>
</dbReference>
<gene>
    <name evidence="1" type="ORF">DFR43_105138</name>
</gene>
<evidence type="ECO:0000313" key="2">
    <source>
        <dbReference type="Proteomes" id="UP000295510"/>
    </source>
</evidence>
<dbReference type="RefSeq" id="WP_133596639.1">
    <property type="nucleotide sequence ID" value="NZ_SNYL01000005.1"/>
</dbReference>